<evidence type="ECO:0000256" key="3">
    <source>
        <dbReference type="ARBA" id="ARBA00023015"/>
    </source>
</evidence>
<comment type="subcellular location">
    <subcellularLocation>
        <location evidence="1">Nucleus</location>
    </subcellularLocation>
</comment>
<dbReference type="SMART" id="SM00338">
    <property type="entry name" value="BRLZ"/>
    <property type="match status" value="1"/>
</dbReference>
<feature type="region of interest" description="Disordered" evidence="7">
    <location>
        <begin position="647"/>
        <end position="672"/>
    </location>
</feature>
<dbReference type="PROSITE" id="PS50217">
    <property type="entry name" value="BZIP"/>
    <property type="match status" value="1"/>
</dbReference>
<feature type="compositionally biased region" description="Basic residues" evidence="7">
    <location>
        <begin position="333"/>
        <end position="343"/>
    </location>
</feature>
<dbReference type="SUPFAM" id="SSF57959">
    <property type="entry name" value="Leucine zipper domain"/>
    <property type="match status" value="1"/>
</dbReference>
<proteinExistence type="inferred from homology"/>
<dbReference type="InterPro" id="IPR046347">
    <property type="entry name" value="bZIP_sf"/>
</dbReference>
<comment type="similarity">
    <text evidence="2">Belongs to the bZIP family.</text>
</comment>
<dbReference type="Gene3D" id="1.20.5.170">
    <property type="match status" value="1"/>
</dbReference>
<dbReference type="GO" id="GO:0003677">
    <property type="term" value="F:DNA binding"/>
    <property type="evidence" value="ECO:0007669"/>
    <property type="project" value="UniProtKB-KW"/>
</dbReference>
<accession>A0A9P7B8U6</accession>
<dbReference type="CDD" id="cd14810">
    <property type="entry name" value="bZIP_u1"/>
    <property type="match status" value="1"/>
</dbReference>
<keyword evidence="5" id="KW-0804">Transcription</keyword>
<feature type="compositionally biased region" description="Polar residues" evidence="7">
    <location>
        <begin position="140"/>
        <end position="159"/>
    </location>
</feature>
<keyword evidence="3" id="KW-0805">Transcription regulation</keyword>
<evidence type="ECO:0000256" key="5">
    <source>
        <dbReference type="ARBA" id="ARBA00023163"/>
    </source>
</evidence>
<dbReference type="OrthoDB" id="5571888at2759"/>
<feature type="compositionally biased region" description="Acidic residues" evidence="7">
    <location>
        <begin position="295"/>
        <end position="311"/>
    </location>
</feature>
<feature type="compositionally biased region" description="Low complexity" evidence="7">
    <location>
        <begin position="647"/>
        <end position="664"/>
    </location>
</feature>
<name>A0A9P7B8U6_RHOMI</name>
<dbReference type="AlphaFoldDB" id="A0A9P7B8U6"/>
<dbReference type="PROSITE" id="PS00036">
    <property type="entry name" value="BZIP_BASIC"/>
    <property type="match status" value="1"/>
</dbReference>
<sequence length="920" mass="95705">MQPQPDLSSLQAFLDASMSSDPLVVQPDDADTQGMSFADLFRSALISLSLESRPTVAAAASSDVGWRTPTPARVFEPIPASHTATAFDGRASDLDAHESPDSLSAIGTLSNKGGLLHYLAPEVAKLPPSSSSSSTAPSSGNGFTTTASDLPSFDPSTFMPSAMPGSPFSPESDDQRSSTSSSGLNGGLAHDRSPVSLADLDFSTAPVLSGSSEGFAIDPSVFEAPSAFGFDTDAILALPDLSSSASTAATAPELSQMTPAVLPPLPSLPVAPPAPVTASGRPKRSVVHSVIREQPEEEEEVGGGDDHDDENMYSSDASSSLAGGRNQPATRTSRTRRPTKKLRSASPSVSASGTVTGDEDLPSSLAAARKLARTSVVPLASTTLHKTAANSHLPPVPMWADKPDPKEYAKLSSKEKRQLRNKISARNFRHRRKEYLTTLEDEISTRDTIISELQDKVGVIRAENTGLRTEVATLREQWQNLLDKLSSMTTPPASAATSTAAATGLGTNPPRVIATSTSAAAVKQEEGAEIIMPETSSTSTSTSTRRVGTRSTSGIQVPNLAKDVAPLSRRSNSSNWGAAAGNFMSVHTTLVPDVPHFINLADGLHGKPTLSGSAAAAASSPFSNQSFNPALNALTPSQLASLPAMTAHTRSGPAAAAASNDASSQTQRPNGTFQDLFASNPFYLRPDALDQSRAALYGKLANNAAGLLAAQKQAGEQPTQNDQQQSTRDERAYLPIPNGFRPAFFTSPKASSSSSSSSTTASEHLAFQSPSAAAAAAASSIPSAPTLSHQEAVEFHQQATMAQVAHLANQTLVQRLASSFWDAFVGPSPSGGNRSLDTDKVKAVLLGQARVQVVPNATSPALTPSSLAEPSGLDVLERQMGALEVGGGGVGSGSSRSSESPERCSFAQVGRRWLTGEKRV</sequence>
<evidence type="ECO:0000256" key="4">
    <source>
        <dbReference type="ARBA" id="ARBA00023125"/>
    </source>
</evidence>
<keyword evidence="4" id="KW-0238">DNA-binding</keyword>
<dbReference type="PANTHER" id="PTHR47416:SF8">
    <property type="entry name" value="BASIC-LEUCINE ZIPPER TRANSCRIPTION FACTOR E-RELATED"/>
    <property type="match status" value="1"/>
</dbReference>
<dbReference type="GO" id="GO:0003700">
    <property type="term" value="F:DNA-binding transcription factor activity"/>
    <property type="evidence" value="ECO:0007669"/>
    <property type="project" value="InterPro"/>
</dbReference>
<dbReference type="Proteomes" id="UP000777482">
    <property type="component" value="Unassembled WGS sequence"/>
</dbReference>
<feature type="compositionally biased region" description="Low complexity" evidence="7">
    <location>
        <begin position="127"/>
        <end position="139"/>
    </location>
</feature>
<feature type="compositionally biased region" description="Polar residues" evidence="7">
    <location>
        <begin position="312"/>
        <end position="321"/>
    </location>
</feature>
<evidence type="ECO:0000259" key="8">
    <source>
        <dbReference type="PROSITE" id="PS50217"/>
    </source>
</evidence>
<dbReference type="InterPro" id="IPR004827">
    <property type="entry name" value="bZIP"/>
</dbReference>
<protein>
    <recommendedName>
        <fullName evidence="8">BZIP domain-containing protein</fullName>
    </recommendedName>
</protein>
<feature type="domain" description="BZIP" evidence="8">
    <location>
        <begin position="411"/>
        <end position="474"/>
    </location>
</feature>
<feature type="region of interest" description="Disordered" evidence="7">
    <location>
        <begin position="126"/>
        <end position="192"/>
    </location>
</feature>
<evidence type="ECO:0000313" key="9">
    <source>
        <dbReference type="EMBL" id="KAG0665165.1"/>
    </source>
</evidence>
<dbReference type="GO" id="GO:0005634">
    <property type="term" value="C:nucleus"/>
    <property type="evidence" value="ECO:0007669"/>
    <property type="project" value="UniProtKB-SubCell"/>
</dbReference>
<keyword evidence="10" id="KW-1185">Reference proteome</keyword>
<evidence type="ECO:0000313" key="10">
    <source>
        <dbReference type="Proteomes" id="UP000777482"/>
    </source>
</evidence>
<dbReference type="EMBL" id="PUHQ01000010">
    <property type="protein sequence ID" value="KAG0665165.1"/>
    <property type="molecule type" value="Genomic_DNA"/>
</dbReference>
<comment type="caution">
    <text evidence="9">The sequence shown here is derived from an EMBL/GenBank/DDBJ whole genome shotgun (WGS) entry which is preliminary data.</text>
</comment>
<dbReference type="PANTHER" id="PTHR47416">
    <property type="entry name" value="BASIC-LEUCINE ZIPPER TRANSCRIPTION FACTOR F-RELATED"/>
    <property type="match status" value="1"/>
</dbReference>
<reference evidence="9 10" key="1">
    <citation type="submission" date="2020-11" db="EMBL/GenBank/DDBJ databases">
        <title>Kefir isolates.</title>
        <authorList>
            <person name="Marcisauskas S."/>
            <person name="Kim Y."/>
            <person name="Blasche S."/>
        </authorList>
    </citation>
    <scope>NUCLEOTIDE SEQUENCE [LARGE SCALE GENOMIC DNA]</scope>
    <source>
        <strain evidence="9 10">KR</strain>
    </source>
</reference>
<gene>
    <name evidence="9" type="ORF">C6P46_000262</name>
</gene>
<keyword evidence="6" id="KW-0539">Nucleus</keyword>
<feature type="region of interest" description="Disordered" evidence="7">
    <location>
        <begin position="884"/>
        <end position="907"/>
    </location>
</feature>
<organism evidence="9 10">
    <name type="scientific">Rhodotorula mucilaginosa</name>
    <name type="common">Yeast</name>
    <name type="synonym">Rhodotorula rubra</name>
    <dbReference type="NCBI Taxonomy" id="5537"/>
    <lineage>
        <taxon>Eukaryota</taxon>
        <taxon>Fungi</taxon>
        <taxon>Dikarya</taxon>
        <taxon>Basidiomycota</taxon>
        <taxon>Pucciniomycotina</taxon>
        <taxon>Microbotryomycetes</taxon>
        <taxon>Sporidiobolales</taxon>
        <taxon>Sporidiobolaceae</taxon>
        <taxon>Rhodotorula</taxon>
    </lineage>
</organism>
<evidence type="ECO:0000256" key="7">
    <source>
        <dbReference type="SAM" id="MobiDB-lite"/>
    </source>
</evidence>
<feature type="compositionally biased region" description="Polar residues" evidence="7">
    <location>
        <begin position="345"/>
        <end position="355"/>
    </location>
</feature>
<feature type="region of interest" description="Disordered" evidence="7">
    <location>
        <begin position="272"/>
        <end position="360"/>
    </location>
</feature>
<evidence type="ECO:0000256" key="6">
    <source>
        <dbReference type="ARBA" id="ARBA00023242"/>
    </source>
</evidence>
<evidence type="ECO:0000256" key="1">
    <source>
        <dbReference type="ARBA" id="ARBA00004123"/>
    </source>
</evidence>
<evidence type="ECO:0000256" key="2">
    <source>
        <dbReference type="ARBA" id="ARBA00007163"/>
    </source>
</evidence>